<dbReference type="PROSITE" id="PS01344">
    <property type="entry name" value="FRATAXIN_1"/>
    <property type="match status" value="1"/>
</dbReference>
<proteinExistence type="inferred from homology"/>
<evidence type="ECO:0000256" key="2">
    <source>
        <dbReference type="ARBA" id="ARBA00008183"/>
    </source>
</evidence>
<dbReference type="InterPro" id="IPR017789">
    <property type="entry name" value="Frataxin"/>
</dbReference>
<dbReference type="EMBL" id="GG745352">
    <property type="protein sequence ID" value="KNE67042.1"/>
    <property type="molecule type" value="Genomic_DNA"/>
</dbReference>
<evidence type="ECO:0000256" key="12">
    <source>
        <dbReference type="ARBA" id="ARBA00047990"/>
    </source>
</evidence>
<dbReference type="PRINTS" id="PR00904">
    <property type="entry name" value="FRATAXIN"/>
</dbReference>
<evidence type="ECO:0000313" key="13">
    <source>
        <dbReference type="EMBL" id="KNE67042.1"/>
    </source>
</evidence>
<evidence type="ECO:0000313" key="14">
    <source>
        <dbReference type="Proteomes" id="UP000054350"/>
    </source>
</evidence>
<dbReference type="STRING" id="578462.A0A0L0SX18"/>
<reference evidence="14" key="2">
    <citation type="submission" date="2009-11" db="EMBL/GenBank/DDBJ databases">
        <title>The Genome Sequence of Allomyces macrogynus strain ATCC 38327.</title>
        <authorList>
            <consortium name="The Broad Institute Genome Sequencing Platform"/>
            <person name="Russ C."/>
            <person name="Cuomo C."/>
            <person name="Shea T."/>
            <person name="Young S.K."/>
            <person name="Zeng Q."/>
            <person name="Koehrsen M."/>
            <person name="Haas B."/>
            <person name="Borodovsky M."/>
            <person name="Guigo R."/>
            <person name="Alvarado L."/>
            <person name="Berlin A."/>
            <person name="Borenstein D."/>
            <person name="Chen Z."/>
            <person name="Engels R."/>
            <person name="Freedman E."/>
            <person name="Gellesch M."/>
            <person name="Goldberg J."/>
            <person name="Griggs A."/>
            <person name="Gujja S."/>
            <person name="Heiman D."/>
            <person name="Hepburn T."/>
            <person name="Howarth C."/>
            <person name="Jen D."/>
            <person name="Larson L."/>
            <person name="Lewis B."/>
            <person name="Mehta T."/>
            <person name="Park D."/>
            <person name="Pearson M."/>
            <person name="Roberts A."/>
            <person name="Saif S."/>
            <person name="Shenoy N."/>
            <person name="Sisk P."/>
            <person name="Stolte C."/>
            <person name="Sykes S."/>
            <person name="Walk T."/>
            <person name="White J."/>
            <person name="Yandava C."/>
            <person name="Burger G."/>
            <person name="Gray M.W."/>
            <person name="Holland P.W.H."/>
            <person name="King N."/>
            <person name="Lang F.B.F."/>
            <person name="Roger A.J."/>
            <person name="Ruiz-Trillo I."/>
            <person name="Lander E."/>
            <person name="Nusbaum C."/>
        </authorList>
    </citation>
    <scope>NUCLEOTIDE SEQUENCE [LARGE SCALE GENOMIC DNA]</scope>
    <source>
        <strain evidence="14">ATCC 38327</strain>
    </source>
</reference>
<keyword evidence="14" id="KW-1185">Reference proteome</keyword>
<dbReference type="GO" id="GO:0051537">
    <property type="term" value="F:2 iron, 2 sulfur cluster binding"/>
    <property type="evidence" value="ECO:0007669"/>
    <property type="project" value="TreeGrafter"/>
</dbReference>
<keyword evidence="8" id="KW-0560">Oxidoreductase</keyword>
<keyword evidence="4" id="KW-0409">Iron storage</keyword>
<keyword evidence="9" id="KW-0408">Iron</keyword>
<dbReference type="NCBIfam" id="TIGR03421">
    <property type="entry name" value="FeS_CyaY"/>
    <property type="match status" value="1"/>
</dbReference>
<dbReference type="GO" id="GO:0008199">
    <property type="term" value="F:ferric iron binding"/>
    <property type="evidence" value="ECO:0007669"/>
    <property type="project" value="InterPro"/>
</dbReference>
<comment type="catalytic activity">
    <reaction evidence="12">
        <text>4 Fe(2+) + O2 + 4 H(+) = 4 Fe(3+) + 2 H2O</text>
        <dbReference type="Rhea" id="RHEA:11148"/>
        <dbReference type="ChEBI" id="CHEBI:15377"/>
        <dbReference type="ChEBI" id="CHEBI:15378"/>
        <dbReference type="ChEBI" id="CHEBI:15379"/>
        <dbReference type="ChEBI" id="CHEBI:29033"/>
        <dbReference type="ChEBI" id="CHEBI:29034"/>
        <dbReference type="EC" id="1.16.3.1"/>
    </reaction>
</comment>
<dbReference type="GO" id="GO:0006826">
    <property type="term" value="P:iron ion transport"/>
    <property type="evidence" value="ECO:0007669"/>
    <property type="project" value="UniProtKB-KW"/>
</dbReference>
<evidence type="ECO:0000256" key="6">
    <source>
        <dbReference type="ARBA" id="ARBA00022496"/>
    </source>
</evidence>
<comment type="subcellular location">
    <subcellularLocation>
        <location evidence="1">Mitochondrion</location>
    </subcellularLocation>
</comment>
<dbReference type="InterPro" id="IPR020895">
    <property type="entry name" value="Frataxin_CS"/>
</dbReference>
<dbReference type="GO" id="GO:0005739">
    <property type="term" value="C:mitochondrion"/>
    <property type="evidence" value="ECO:0007669"/>
    <property type="project" value="UniProtKB-SubCell"/>
</dbReference>
<dbReference type="AlphaFoldDB" id="A0A0L0SX18"/>
<name>A0A0L0SX18_ALLM3</name>
<reference evidence="13 14" key="1">
    <citation type="submission" date="2009-11" db="EMBL/GenBank/DDBJ databases">
        <title>Annotation of Allomyces macrogynus ATCC 38327.</title>
        <authorList>
            <consortium name="The Broad Institute Genome Sequencing Platform"/>
            <person name="Russ C."/>
            <person name="Cuomo C."/>
            <person name="Burger G."/>
            <person name="Gray M.W."/>
            <person name="Holland P.W.H."/>
            <person name="King N."/>
            <person name="Lang F.B.F."/>
            <person name="Roger A.J."/>
            <person name="Ruiz-Trillo I."/>
            <person name="Young S.K."/>
            <person name="Zeng Q."/>
            <person name="Gargeya S."/>
            <person name="Fitzgerald M."/>
            <person name="Haas B."/>
            <person name="Abouelleil A."/>
            <person name="Alvarado L."/>
            <person name="Arachchi H.M."/>
            <person name="Berlin A."/>
            <person name="Chapman S.B."/>
            <person name="Gearin G."/>
            <person name="Goldberg J."/>
            <person name="Griggs A."/>
            <person name="Gujja S."/>
            <person name="Hansen M."/>
            <person name="Heiman D."/>
            <person name="Howarth C."/>
            <person name="Larimer J."/>
            <person name="Lui A."/>
            <person name="MacDonald P.J.P."/>
            <person name="McCowen C."/>
            <person name="Montmayeur A."/>
            <person name="Murphy C."/>
            <person name="Neiman D."/>
            <person name="Pearson M."/>
            <person name="Priest M."/>
            <person name="Roberts A."/>
            <person name="Saif S."/>
            <person name="Shea T."/>
            <person name="Sisk P."/>
            <person name="Stolte C."/>
            <person name="Sykes S."/>
            <person name="Wortman J."/>
            <person name="Nusbaum C."/>
            <person name="Birren B."/>
        </authorList>
    </citation>
    <scope>NUCLEOTIDE SEQUENCE [LARGE SCALE GENOMIC DNA]</scope>
    <source>
        <strain evidence="13 14">ATCC 38327</strain>
    </source>
</reference>
<dbReference type="Proteomes" id="UP000054350">
    <property type="component" value="Unassembled WGS sequence"/>
</dbReference>
<dbReference type="eggNOG" id="KOG3413">
    <property type="taxonomic scope" value="Eukaryota"/>
</dbReference>
<comment type="similarity">
    <text evidence="2">Belongs to the frataxin family.</text>
</comment>
<dbReference type="EC" id="1.16.3.1" evidence="3"/>
<dbReference type="Gene3D" id="3.30.920.10">
    <property type="entry name" value="Frataxin/CyaY"/>
    <property type="match status" value="1"/>
</dbReference>
<evidence type="ECO:0000256" key="8">
    <source>
        <dbReference type="ARBA" id="ARBA00023002"/>
    </source>
</evidence>
<dbReference type="GO" id="GO:0006879">
    <property type="term" value="P:intracellular iron ion homeostasis"/>
    <property type="evidence" value="ECO:0007669"/>
    <property type="project" value="UniProtKB-KW"/>
</dbReference>
<evidence type="ECO:0000256" key="5">
    <source>
        <dbReference type="ARBA" id="ARBA00022448"/>
    </source>
</evidence>
<keyword evidence="5" id="KW-0813">Transport</keyword>
<dbReference type="GO" id="GO:0004322">
    <property type="term" value="F:ferroxidase activity"/>
    <property type="evidence" value="ECO:0007669"/>
    <property type="project" value="UniProtKB-EC"/>
</dbReference>
<dbReference type="VEuPathDB" id="FungiDB:AMAG_12119"/>
<keyword evidence="10" id="KW-0406">Ion transport</keyword>
<dbReference type="GO" id="GO:0008198">
    <property type="term" value="F:ferrous iron binding"/>
    <property type="evidence" value="ECO:0007669"/>
    <property type="project" value="TreeGrafter"/>
</dbReference>
<dbReference type="SMART" id="SM01219">
    <property type="entry name" value="Frataxin_Cyay"/>
    <property type="match status" value="1"/>
</dbReference>
<gene>
    <name evidence="13" type="ORF">AMAG_12119</name>
</gene>
<dbReference type="GO" id="GO:0034986">
    <property type="term" value="F:iron chaperone activity"/>
    <property type="evidence" value="ECO:0007669"/>
    <property type="project" value="TreeGrafter"/>
</dbReference>
<organism evidence="13 14">
    <name type="scientific">Allomyces macrogynus (strain ATCC 38327)</name>
    <name type="common">Allomyces javanicus var. macrogynus</name>
    <dbReference type="NCBI Taxonomy" id="578462"/>
    <lineage>
        <taxon>Eukaryota</taxon>
        <taxon>Fungi</taxon>
        <taxon>Fungi incertae sedis</taxon>
        <taxon>Blastocladiomycota</taxon>
        <taxon>Blastocladiomycetes</taxon>
        <taxon>Blastocladiales</taxon>
        <taxon>Blastocladiaceae</taxon>
        <taxon>Allomyces</taxon>
    </lineage>
</organism>
<sequence>MIAATTARTARLAPIRIVLPAASPARRILMLLAARPRPIPTWTAAPAWPSLRRSVSTAPAAPTMTELEYHQRSEAALDTLVDALEALGDNVELPGFDVTYSSGVLTLSLGPRGTYVLNKQPPNQQIWLSSPVSGPRRFDWHAPSQAWVDARSVDPAPGPVLEDLLRAELEQLVDVNLGEYLAK</sequence>
<dbReference type="PANTHER" id="PTHR16821">
    <property type="entry name" value="FRATAXIN"/>
    <property type="match status" value="1"/>
</dbReference>
<dbReference type="NCBIfam" id="TIGR03422">
    <property type="entry name" value="mito_frataxin"/>
    <property type="match status" value="1"/>
</dbReference>
<evidence type="ECO:0000256" key="11">
    <source>
        <dbReference type="ARBA" id="ARBA00023128"/>
    </source>
</evidence>
<dbReference type="GO" id="GO:0016226">
    <property type="term" value="P:iron-sulfur cluster assembly"/>
    <property type="evidence" value="ECO:0007669"/>
    <property type="project" value="InterPro"/>
</dbReference>
<evidence type="ECO:0000256" key="1">
    <source>
        <dbReference type="ARBA" id="ARBA00004173"/>
    </source>
</evidence>
<evidence type="ECO:0000256" key="9">
    <source>
        <dbReference type="ARBA" id="ARBA00023004"/>
    </source>
</evidence>
<dbReference type="Pfam" id="PF01491">
    <property type="entry name" value="Frataxin_Cyay"/>
    <property type="match status" value="1"/>
</dbReference>
<evidence type="ECO:0000256" key="10">
    <source>
        <dbReference type="ARBA" id="ARBA00023065"/>
    </source>
</evidence>
<evidence type="ECO:0000256" key="7">
    <source>
        <dbReference type="ARBA" id="ARBA00022946"/>
    </source>
</evidence>
<evidence type="ECO:0000256" key="4">
    <source>
        <dbReference type="ARBA" id="ARBA00022434"/>
    </source>
</evidence>
<protein>
    <recommendedName>
        <fullName evidence="3">ferroxidase</fullName>
        <ecNumber evidence="3">1.16.3.1</ecNumber>
    </recommendedName>
</protein>
<dbReference type="InterPro" id="IPR036524">
    <property type="entry name" value="Frataxin/CyaY_sf"/>
</dbReference>
<dbReference type="PANTHER" id="PTHR16821:SF2">
    <property type="entry name" value="FRATAXIN, MITOCHONDRIAL"/>
    <property type="match status" value="1"/>
</dbReference>
<evidence type="ECO:0000256" key="3">
    <source>
        <dbReference type="ARBA" id="ARBA00013107"/>
    </source>
</evidence>
<keyword evidence="7" id="KW-0809">Transit peptide</keyword>
<dbReference type="SUPFAM" id="SSF55387">
    <property type="entry name" value="Frataxin/Nqo15-like"/>
    <property type="match status" value="1"/>
</dbReference>
<keyword evidence="11" id="KW-0496">Mitochondrion</keyword>
<dbReference type="PROSITE" id="PS50810">
    <property type="entry name" value="FRATAXIN_2"/>
    <property type="match status" value="1"/>
</dbReference>
<dbReference type="OrthoDB" id="1897642at2759"/>
<dbReference type="InterPro" id="IPR002908">
    <property type="entry name" value="Frataxin/CyaY"/>
</dbReference>
<keyword evidence="6" id="KW-0410">Iron transport</keyword>
<accession>A0A0L0SX18</accession>